<comment type="similarity">
    <text evidence="1 4">Belongs to the thiolase-like superfamily. Thiolase family.</text>
</comment>
<comment type="caution">
    <text evidence="7">The sequence shown here is derived from an EMBL/GenBank/DDBJ whole genome shotgun (WGS) entry which is preliminary data.</text>
</comment>
<evidence type="ECO:0000259" key="5">
    <source>
        <dbReference type="Pfam" id="PF00108"/>
    </source>
</evidence>
<dbReference type="NCBIfam" id="TIGR01930">
    <property type="entry name" value="AcCoA-C-Actrans"/>
    <property type="match status" value="1"/>
</dbReference>
<keyword evidence="3 4" id="KW-0012">Acyltransferase</keyword>
<evidence type="ECO:0000256" key="1">
    <source>
        <dbReference type="ARBA" id="ARBA00010982"/>
    </source>
</evidence>
<organism evidence="7 8">
    <name type="scientific">SAR86 cluster bacterium SAR86E</name>
    <dbReference type="NCBI Taxonomy" id="1208365"/>
    <lineage>
        <taxon>Bacteria</taxon>
        <taxon>Pseudomonadati</taxon>
        <taxon>Pseudomonadota</taxon>
        <taxon>Gammaproteobacteria</taxon>
        <taxon>SAR86 cluster</taxon>
    </lineage>
</organism>
<evidence type="ECO:0000313" key="8">
    <source>
        <dbReference type="Proteomes" id="UP000010310"/>
    </source>
</evidence>
<dbReference type="InterPro" id="IPR020616">
    <property type="entry name" value="Thiolase_N"/>
</dbReference>
<feature type="domain" description="Thiolase C-terminal" evidence="6">
    <location>
        <begin position="276"/>
        <end position="397"/>
    </location>
</feature>
<dbReference type="SUPFAM" id="SSF53901">
    <property type="entry name" value="Thiolase-like"/>
    <property type="match status" value="2"/>
</dbReference>
<dbReference type="CDD" id="cd00751">
    <property type="entry name" value="thiolase"/>
    <property type="match status" value="1"/>
</dbReference>
<dbReference type="PROSITE" id="PS00737">
    <property type="entry name" value="THIOLASE_2"/>
    <property type="match status" value="1"/>
</dbReference>
<name>K6H0J3_9GAMM</name>
<keyword evidence="8" id="KW-1185">Reference proteome</keyword>
<dbReference type="AlphaFoldDB" id="K6H0J3"/>
<dbReference type="InterPro" id="IPR020615">
    <property type="entry name" value="Thiolase_acyl_enz_int_AS"/>
</dbReference>
<dbReference type="PANTHER" id="PTHR43365">
    <property type="entry name" value="BLR7806 PROTEIN"/>
    <property type="match status" value="1"/>
</dbReference>
<dbReference type="STRING" id="1208365.B273_0707"/>
<dbReference type="EMBL" id="AMWX01000012">
    <property type="protein sequence ID" value="EKO36073.1"/>
    <property type="molecule type" value="Genomic_DNA"/>
</dbReference>
<feature type="domain" description="Thiolase N-terminal" evidence="5">
    <location>
        <begin position="4"/>
        <end position="226"/>
    </location>
</feature>
<dbReference type="InterPro" id="IPR020617">
    <property type="entry name" value="Thiolase_C"/>
</dbReference>
<dbReference type="InterPro" id="IPR020613">
    <property type="entry name" value="Thiolase_CS"/>
</dbReference>
<dbReference type="GO" id="GO:0003988">
    <property type="term" value="F:acetyl-CoA C-acyltransferase activity"/>
    <property type="evidence" value="ECO:0007669"/>
    <property type="project" value="UniProtKB-ARBA"/>
</dbReference>
<gene>
    <name evidence="7" type="ORF">B273_0707</name>
</gene>
<evidence type="ECO:0000256" key="2">
    <source>
        <dbReference type="ARBA" id="ARBA00022679"/>
    </source>
</evidence>
<proteinExistence type="inferred from homology"/>
<evidence type="ECO:0000259" key="6">
    <source>
        <dbReference type="Pfam" id="PF02803"/>
    </source>
</evidence>
<keyword evidence="2 4" id="KW-0808">Transferase</keyword>
<evidence type="ECO:0000256" key="3">
    <source>
        <dbReference type="ARBA" id="ARBA00023315"/>
    </source>
</evidence>
<dbReference type="Pfam" id="PF00108">
    <property type="entry name" value="Thiolase_N"/>
    <property type="match status" value="1"/>
</dbReference>
<dbReference type="PATRIC" id="fig|1208365.4.peg.1296"/>
<dbReference type="PANTHER" id="PTHR43365:SF1">
    <property type="entry name" value="ACETYL-COA C-ACYLTRANSFERASE"/>
    <property type="match status" value="1"/>
</dbReference>
<sequence length="398" mass="43159">MNPVYIVDSIRTPRARVKNGGLNKLNPYELLDVLYKDIRQKNFLDLCSIDEVILGCVTQYGEQAGNIAKASALYSKYPDSISGLTVNRFCSSSLDAINLGYLKIQSQQANNVISGGVEMMSRIPMLSDDAAIWNDIEIAGQAKIFLMGSGADLIASLFDISRDKVDRQALKSQQKAFNAQKNNHFKSIVPVINKNKSVYCVEDECIRPDTTIESLASLDPSFKKLGEQGVDQAQLNFFPSLKEIVHVHTAGNSPAMADAASITLLSNKEIQENGQKARARILAVATVNDDPLLVLSGCMLATQEILSQNNLKVADIDLFEIHEAFASTMIHCQKELKIDDTKLNVNGGCIALGHPMGATGSIMVSTLIDELERRDLKSGIVATSGAAGAGTALLIERI</sequence>
<reference evidence="7 8" key="1">
    <citation type="submission" date="2012-09" db="EMBL/GenBank/DDBJ databases">
        <authorList>
            <person name="Dupont C.L."/>
            <person name="Rusch D.B."/>
            <person name="Lombardo M.-J."/>
            <person name="Novotny M."/>
            <person name="Yee-Greenbaum J."/>
            <person name="Laskin R."/>
        </authorList>
    </citation>
    <scope>NUCLEOTIDE SEQUENCE [LARGE SCALE GENOMIC DNA]</scope>
    <source>
        <strain evidence="7">SAR86E</strain>
    </source>
</reference>
<protein>
    <submittedName>
        <fullName evidence="7">Acetyl-CoA C-acetyltransferase</fullName>
    </submittedName>
</protein>
<evidence type="ECO:0000256" key="4">
    <source>
        <dbReference type="RuleBase" id="RU003557"/>
    </source>
</evidence>
<dbReference type="InterPro" id="IPR002155">
    <property type="entry name" value="Thiolase"/>
</dbReference>
<dbReference type="PIRSF" id="PIRSF000429">
    <property type="entry name" value="Ac-CoA_Ac_transf"/>
    <property type="match status" value="1"/>
</dbReference>
<evidence type="ECO:0000313" key="7">
    <source>
        <dbReference type="EMBL" id="EKO36073.1"/>
    </source>
</evidence>
<dbReference type="PROSITE" id="PS00098">
    <property type="entry name" value="THIOLASE_1"/>
    <property type="match status" value="1"/>
</dbReference>
<accession>K6H0J3</accession>
<dbReference type="Pfam" id="PF02803">
    <property type="entry name" value="Thiolase_C"/>
    <property type="match status" value="1"/>
</dbReference>
<dbReference type="Proteomes" id="UP000010310">
    <property type="component" value="Unassembled WGS sequence"/>
</dbReference>
<dbReference type="InterPro" id="IPR016039">
    <property type="entry name" value="Thiolase-like"/>
</dbReference>
<dbReference type="Gene3D" id="3.40.47.10">
    <property type="match status" value="2"/>
</dbReference>